<keyword evidence="2" id="KW-1185">Reference proteome</keyword>
<accession>A0A453LB82</accession>
<reference evidence="1" key="5">
    <citation type="journal article" date="2021" name="G3 (Bethesda)">
        <title>Aegilops tauschii genome assembly Aet v5.0 features greater sequence contiguity and improved annotation.</title>
        <authorList>
            <person name="Wang L."/>
            <person name="Zhu T."/>
            <person name="Rodriguez J.C."/>
            <person name="Deal K.R."/>
            <person name="Dubcovsky J."/>
            <person name="McGuire P.E."/>
            <person name="Lux T."/>
            <person name="Spannagl M."/>
            <person name="Mayer K.F.X."/>
            <person name="Baldrich P."/>
            <person name="Meyers B.C."/>
            <person name="Huo N."/>
            <person name="Gu Y.Q."/>
            <person name="Zhou H."/>
            <person name="Devos K.M."/>
            <person name="Bennetzen J.L."/>
            <person name="Unver T."/>
            <person name="Budak H."/>
            <person name="Gulick P.J."/>
            <person name="Galiba G."/>
            <person name="Kalapos B."/>
            <person name="Nelson D.R."/>
            <person name="Li P."/>
            <person name="You F.M."/>
            <person name="Luo M.C."/>
            <person name="Dvorak J."/>
        </authorList>
    </citation>
    <scope>NUCLEOTIDE SEQUENCE [LARGE SCALE GENOMIC DNA]</scope>
    <source>
        <strain evidence="1">cv. AL8/78</strain>
    </source>
</reference>
<evidence type="ECO:0000313" key="1">
    <source>
        <dbReference type="EnsemblPlants" id="AET5Gv20693300.1"/>
    </source>
</evidence>
<sequence length="169" mass="19444">MLEDTGKLGSVDKIIARARKVTVFLYAHTRVLALMRKTLGKDLVRSGITRFATAYLNLKSLQDNKREMLKLFRSDELHEMGYLEKDKGKIAHKVVQSESFRKGVDIAVNYFEPMANVLRRMDSDVPAMGFLHGCMLDAKKEISVLFDNDESRFKCVIDIIDKRWDSKLK</sequence>
<dbReference type="Proteomes" id="UP000015105">
    <property type="component" value="Chromosome 5D"/>
</dbReference>
<dbReference type="PANTHER" id="PTHR32166">
    <property type="entry name" value="OSJNBA0013A04.12 PROTEIN"/>
    <property type="match status" value="1"/>
</dbReference>
<organism evidence="1 2">
    <name type="scientific">Aegilops tauschii subsp. strangulata</name>
    <name type="common">Goatgrass</name>
    <dbReference type="NCBI Taxonomy" id="200361"/>
    <lineage>
        <taxon>Eukaryota</taxon>
        <taxon>Viridiplantae</taxon>
        <taxon>Streptophyta</taxon>
        <taxon>Embryophyta</taxon>
        <taxon>Tracheophyta</taxon>
        <taxon>Spermatophyta</taxon>
        <taxon>Magnoliopsida</taxon>
        <taxon>Liliopsida</taxon>
        <taxon>Poales</taxon>
        <taxon>Poaceae</taxon>
        <taxon>BOP clade</taxon>
        <taxon>Pooideae</taxon>
        <taxon>Triticodae</taxon>
        <taxon>Triticeae</taxon>
        <taxon>Triticinae</taxon>
        <taxon>Aegilops</taxon>
    </lineage>
</organism>
<dbReference type="Gramene" id="AET5Gv20693300.1">
    <property type="protein sequence ID" value="AET5Gv20693300.1"/>
    <property type="gene ID" value="AET5Gv20693300"/>
</dbReference>
<dbReference type="EnsemblPlants" id="AET5Gv20693300.1">
    <property type="protein sequence ID" value="AET5Gv20693300.1"/>
    <property type="gene ID" value="AET5Gv20693300"/>
</dbReference>
<proteinExistence type="predicted"/>
<evidence type="ECO:0000313" key="2">
    <source>
        <dbReference type="Proteomes" id="UP000015105"/>
    </source>
</evidence>
<dbReference type="PANTHER" id="PTHR32166:SF74">
    <property type="entry name" value="OS05G0256350 PROTEIN"/>
    <property type="match status" value="1"/>
</dbReference>
<reference evidence="2" key="1">
    <citation type="journal article" date="2014" name="Science">
        <title>Ancient hybridizations among the ancestral genomes of bread wheat.</title>
        <authorList>
            <consortium name="International Wheat Genome Sequencing Consortium,"/>
            <person name="Marcussen T."/>
            <person name="Sandve S.R."/>
            <person name="Heier L."/>
            <person name="Spannagl M."/>
            <person name="Pfeifer M."/>
            <person name="Jakobsen K.S."/>
            <person name="Wulff B.B."/>
            <person name="Steuernagel B."/>
            <person name="Mayer K.F."/>
            <person name="Olsen O.A."/>
        </authorList>
    </citation>
    <scope>NUCLEOTIDE SEQUENCE [LARGE SCALE GENOMIC DNA]</scope>
    <source>
        <strain evidence="2">cv. AL8/78</strain>
    </source>
</reference>
<name>A0A453LB82_AEGTS</name>
<dbReference type="InterPro" id="IPR012337">
    <property type="entry name" value="RNaseH-like_sf"/>
</dbReference>
<dbReference type="AlphaFoldDB" id="A0A453LB82"/>
<protein>
    <submittedName>
        <fullName evidence="1">Uncharacterized protein</fullName>
    </submittedName>
</protein>
<dbReference type="STRING" id="200361.A0A453LB82"/>
<reference evidence="2" key="2">
    <citation type="journal article" date="2017" name="Nat. Plants">
        <title>The Aegilops tauschii genome reveals multiple impacts of transposons.</title>
        <authorList>
            <person name="Zhao G."/>
            <person name="Zou C."/>
            <person name="Li K."/>
            <person name="Wang K."/>
            <person name="Li T."/>
            <person name="Gao L."/>
            <person name="Zhang X."/>
            <person name="Wang H."/>
            <person name="Yang Z."/>
            <person name="Liu X."/>
            <person name="Jiang W."/>
            <person name="Mao L."/>
            <person name="Kong X."/>
            <person name="Jiao Y."/>
            <person name="Jia J."/>
        </authorList>
    </citation>
    <scope>NUCLEOTIDE SEQUENCE [LARGE SCALE GENOMIC DNA]</scope>
    <source>
        <strain evidence="2">cv. AL8/78</strain>
    </source>
</reference>
<reference evidence="1" key="4">
    <citation type="submission" date="2019-03" db="UniProtKB">
        <authorList>
            <consortium name="EnsemblPlants"/>
        </authorList>
    </citation>
    <scope>IDENTIFICATION</scope>
</reference>
<reference evidence="1" key="3">
    <citation type="journal article" date="2017" name="Nature">
        <title>Genome sequence of the progenitor of the wheat D genome Aegilops tauschii.</title>
        <authorList>
            <person name="Luo M.C."/>
            <person name="Gu Y.Q."/>
            <person name="Puiu D."/>
            <person name="Wang H."/>
            <person name="Twardziok S.O."/>
            <person name="Deal K.R."/>
            <person name="Huo N."/>
            <person name="Zhu T."/>
            <person name="Wang L."/>
            <person name="Wang Y."/>
            <person name="McGuire P.E."/>
            <person name="Liu S."/>
            <person name="Long H."/>
            <person name="Ramasamy R.K."/>
            <person name="Rodriguez J.C."/>
            <person name="Van S.L."/>
            <person name="Yuan L."/>
            <person name="Wang Z."/>
            <person name="Xia Z."/>
            <person name="Xiao L."/>
            <person name="Anderson O.D."/>
            <person name="Ouyang S."/>
            <person name="Liang Y."/>
            <person name="Zimin A.V."/>
            <person name="Pertea G."/>
            <person name="Qi P."/>
            <person name="Bennetzen J.L."/>
            <person name="Dai X."/>
            <person name="Dawson M.W."/>
            <person name="Muller H.G."/>
            <person name="Kugler K."/>
            <person name="Rivarola-Duarte L."/>
            <person name="Spannagl M."/>
            <person name="Mayer K.F.X."/>
            <person name="Lu F.H."/>
            <person name="Bevan M.W."/>
            <person name="Leroy P."/>
            <person name="Li P."/>
            <person name="You F.M."/>
            <person name="Sun Q."/>
            <person name="Liu Z."/>
            <person name="Lyons E."/>
            <person name="Wicker T."/>
            <person name="Salzberg S.L."/>
            <person name="Devos K.M."/>
            <person name="Dvorak J."/>
        </authorList>
    </citation>
    <scope>NUCLEOTIDE SEQUENCE [LARGE SCALE GENOMIC DNA]</scope>
    <source>
        <strain evidence="1">cv. AL8/78</strain>
    </source>
</reference>
<dbReference type="SUPFAM" id="SSF53098">
    <property type="entry name" value="Ribonuclease H-like"/>
    <property type="match status" value="1"/>
</dbReference>